<dbReference type="InterPro" id="IPR012347">
    <property type="entry name" value="Ferritin-like"/>
</dbReference>
<dbReference type="STRING" id="658457.SAMN05216601_103305"/>
<sequence length="146" mass="16964">MPTLDKTLTQLNHLLMSCHDARLSYRRLAGRASTSEQQRLFNEREQQCSALIDCLHTQILTYGGRPAQHLSLLGALRHGWRSFTVLLLPELGRTRIRTALHNEQRIRHGVEQVFAEQLSPRFRQQLLEHRSLSVDFESRVRAKLET</sequence>
<evidence type="ECO:0000313" key="2">
    <source>
        <dbReference type="EMBL" id="SFO91854.1"/>
    </source>
</evidence>
<dbReference type="EMBL" id="FOWP01000003">
    <property type="protein sequence ID" value="SFO91854.1"/>
    <property type="molecule type" value="Genomic_DNA"/>
</dbReference>
<reference evidence="2 3" key="1">
    <citation type="submission" date="2016-10" db="EMBL/GenBank/DDBJ databases">
        <authorList>
            <person name="de Groot N.N."/>
        </authorList>
    </citation>
    <scope>NUCLEOTIDE SEQUENCE [LARGE SCALE GENOMIC DNA]</scope>
    <source>
        <strain evidence="2 3">CCUG 59231</strain>
    </source>
</reference>
<protein>
    <recommendedName>
        <fullName evidence="1">DUF2383 domain-containing protein</fullName>
    </recommendedName>
</protein>
<proteinExistence type="predicted"/>
<evidence type="ECO:0000313" key="3">
    <source>
        <dbReference type="Proteomes" id="UP000182400"/>
    </source>
</evidence>
<dbReference type="Gene3D" id="1.20.1260.10">
    <property type="match status" value="1"/>
</dbReference>
<gene>
    <name evidence="2" type="ORF">SAMN05216601_103305</name>
</gene>
<dbReference type="OrthoDB" id="7023379at2"/>
<dbReference type="AlphaFoldDB" id="A0A1I5L3I3"/>
<evidence type="ECO:0000259" key="1">
    <source>
        <dbReference type="Pfam" id="PF09537"/>
    </source>
</evidence>
<accession>A0A1I5L3I3</accession>
<dbReference type="RefSeq" id="WP_074937774.1">
    <property type="nucleotide sequence ID" value="NZ_FOWP01000003.1"/>
</dbReference>
<dbReference type="Pfam" id="PF09537">
    <property type="entry name" value="DUF2383"/>
    <property type="match status" value="1"/>
</dbReference>
<dbReference type="PROSITE" id="PS51257">
    <property type="entry name" value="PROKAR_LIPOPROTEIN"/>
    <property type="match status" value="1"/>
</dbReference>
<feature type="domain" description="DUF2383" evidence="1">
    <location>
        <begin position="7"/>
        <end position="108"/>
    </location>
</feature>
<name>A0A1I5L3I3_9GAMM</name>
<organism evidence="2 3">
    <name type="scientific">Ectopseudomonas composti</name>
    <dbReference type="NCBI Taxonomy" id="658457"/>
    <lineage>
        <taxon>Bacteria</taxon>
        <taxon>Pseudomonadati</taxon>
        <taxon>Pseudomonadota</taxon>
        <taxon>Gammaproteobacteria</taxon>
        <taxon>Pseudomonadales</taxon>
        <taxon>Pseudomonadaceae</taxon>
        <taxon>Ectopseudomonas</taxon>
    </lineage>
</organism>
<dbReference type="InterPro" id="IPR019052">
    <property type="entry name" value="DUF2383"/>
</dbReference>
<dbReference type="Proteomes" id="UP000182400">
    <property type="component" value="Unassembled WGS sequence"/>
</dbReference>